<feature type="transmembrane region" description="Helical" evidence="1">
    <location>
        <begin position="47"/>
        <end position="70"/>
    </location>
</feature>
<keyword evidence="1" id="KW-0472">Membrane</keyword>
<evidence type="ECO:0000313" key="4">
    <source>
        <dbReference type="Proteomes" id="UP000287296"/>
    </source>
</evidence>
<dbReference type="OrthoDB" id="2936283at2"/>
<evidence type="ECO:0000313" key="3">
    <source>
        <dbReference type="EMBL" id="RST60245.1"/>
    </source>
</evidence>
<organism evidence="3 4">
    <name type="scientific">Siminovitchia terrae</name>
    <name type="common">Bacillus terrae</name>
    <dbReference type="NCBI Taxonomy" id="1914933"/>
    <lineage>
        <taxon>Bacteria</taxon>
        <taxon>Bacillati</taxon>
        <taxon>Bacillota</taxon>
        <taxon>Bacilli</taxon>
        <taxon>Bacillales</taxon>
        <taxon>Bacillaceae</taxon>
        <taxon>Siminovitchia</taxon>
    </lineage>
</organism>
<comment type="caution">
    <text evidence="3">The sequence shown here is derived from an EMBL/GenBank/DDBJ whole genome shotgun (WGS) entry which is preliminary data.</text>
</comment>
<proteinExistence type="predicted"/>
<reference evidence="2 5" key="2">
    <citation type="submission" date="2021-03" db="EMBL/GenBank/DDBJ databases">
        <title>Antimicrobial resistance genes in bacteria isolated from Japanese honey, and their potential for conferring macrolide and lincosamide resistance in the American foulbrood pathogen Paenibacillus larvae.</title>
        <authorList>
            <person name="Okamoto M."/>
            <person name="Kumagai M."/>
            <person name="Kanamori H."/>
            <person name="Takamatsu D."/>
        </authorList>
    </citation>
    <scope>NUCLEOTIDE SEQUENCE [LARGE SCALE GENOMIC DNA]</scope>
    <source>
        <strain evidence="2 5">J6TS1</strain>
    </source>
</reference>
<name>A0A429X9X4_SIMTE</name>
<dbReference type="AlphaFoldDB" id="A0A429X9X4"/>
<protein>
    <submittedName>
        <fullName evidence="3">Uncharacterized protein</fullName>
    </submittedName>
</protein>
<keyword evidence="1" id="KW-1133">Transmembrane helix</keyword>
<dbReference type="Proteomes" id="UP000680670">
    <property type="component" value="Unassembled WGS sequence"/>
</dbReference>
<keyword evidence="1" id="KW-0812">Transmembrane</keyword>
<evidence type="ECO:0000313" key="5">
    <source>
        <dbReference type="Proteomes" id="UP000680670"/>
    </source>
</evidence>
<feature type="transmembrane region" description="Helical" evidence="1">
    <location>
        <begin position="9"/>
        <end position="27"/>
    </location>
</feature>
<reference evidence="3 4" key="1">
    <citation type="submission" date="2018-12" db="EMBL/GenBank/DDBJ databases">
        <authorList>
            <person name="Sun L."/>
            <person name="Chen Z."/>
        </authorList>
    </citation>
    <scope>NUCLEOTIDE SEQUENCE [LARGE SCALE GENOMIC DNA]</scope>
    <source>
        <strain evidence="3 4">LMG 29736</strain>
    </source>
</reference>
<evidence type="ECO:0000313" key="2">
    <source>
        <dbReference type="EMBL" id="GIN97856.1"/>
    </source>
</evidence>
<keyword evidence="5" id="KW-1185">Reference proteome</keyword>
<accession>A0A429X9X4</accession>
<dbReference type="EMBL" id="QYTW02000005">
    <property type="protein sequence ID" value="RST60245.1"/>
    <property type="molecule type" value="Genomic_DNA"/>
</dbReference>
<dbReference type="Proteomes" id="UP000287296">
    <property type="component" value="Unassembled WGS sequence"/>
</dbReference>
<sequence length="74" mass="8001">MESSLRKSAIYGFFIGIGAAILFVKYAEVEDIGDGATLTNYLPMGEYIITVLRFGIVASILGLVCGLILLNKKK</sequence>
<gene>
    <name evidence="3" type="ORF">D5F11_007270</name>
    <name evidence="2" type="ORF">J6TS1_37260</name>
</gene>
<evidence type="ECO:0000256" key="1">
    <source>
        <dbReference type="SAM" id="Phobius"/>
    </source>
</evidence>
<dbReference type="EMBL" id="BORJ01000011">
    <property type="protein sequence ID" value="GIN97856.1"/>
    <property type="molecule type" value="Genomic_DNA"/>
</dbReference>
<dbReference type="RefSeq" id="WP_120117564.1">
    <property type="nucleotide sequence ID" value="NZ_BORI01000002.1"/>
</dbReference>